<dbReference type="PANTHER" id="PTHR10654:SF18">
    <property type="entry name" value="IP17195P"/>
    <property type="match status" value="1"/>
</dbReference>
<dbReference type="GO" id="GO:0007155">
    <property type="term" value="P:cell adhesion"/>
    <property type="evidence" value="ECO:0007669"/>
    <property type="project" value="UniProtKB-KW"/>
</dbReference>
<evidence type="ECO:0000256" key="9">
    <source>
        <dbReference type="PROSITE-ProRule" id="PRU00192"/>
    </source>
</evidence>
<keyword evidence="6" id="KW-0597">Phosphoprotein</keyword>
<evidence type="ECO:0000256" key="4">
    <source>
        <dbReference type="ARBA" id="ARBA00022443"/>
    </source>
</evidence>
<protein>
    <recommendedName>
        <fullName evidence="11">SH3 domain-containing protein</fullName>
    </recommendedName>
</protein>
<dbReference type="GO" id="GO:0005737">
    <property type="term" value="C:cytoplasm"/>
    <property type="evidence" value="ECO:0007669"/>
    <property type="project" value="UniProtKB-SubCell"/>
</dbReference>
<dbReference type="GO" id="GO:0005925">
    <property type="term" value="C:focal adhesion"/>
    <property type="evidence" value="ECO:0007669"/>
    <property type="project" value="UniProtKB-SubCell"/>
</dbReference>
<gene>
    <name evidence="12" type="ORF">EB796_022930</name>
</gene>
<name>A0A7J7IZW2_BUGNE</name>
<dbReference type="OrthoDB" id="5983572at2759"/>
<feature type="compositionally biased region" description="Low complexity" evidence="10">
    <location>
        <begin position="296"/>
        <end position="314"/>
    </location>
</feature>
<dbReference type="Proteomes" id="UP000593567">
    <property type="component" value="Unassembled WGS sequence"/>
</dbReference>
<keyword evidence="7" id="KW-0130">Cell adhesion</keyword>
<comment type="subcellular location">
    <subcellularLocation>
        <location evidence="1">Cell junction</location>
        <location evidence="1">Focal adhesion</location>
    </subcellularLocation>
    <subcellularLocation>
        <location evidence="2">Cytoplasm</location>
    </subcellularLocation>
</comment>
<dbReference type="GO" id="GO:0007169">
    <property type="term" value="P:cell surface receptor protein tyrosine kinase signaling pathway"/>
    <property type="evidence" value="ECO:0007669"/>
    <property type="project" value="TreeGrafter"/>
</dbReference>
<dbReference type="Pfam" id="PF12026">
    <property type="entry name" value="CAS_C"/>
    <property type="match status" value="1"/>
</dbReference>
<evidence type="ECO:0000256" key="6">
    <source>
        <dbReference type="ARBA" id="ARBA00022553"/>
    </source>
</evidence>
<keyword evidence="8" id="KW-0965">Cell junction</keyword>
<feature type="compositionally biased region" description="Low complexity" evidence="10">
    <location>
        <begin position="192"/>
        <end position="208"/>
    </location>
</feature>
<feature type="region of interest" description="Disordered" evidence="10">
    <location>
        <begin position="296"/>
        <end position="325"/>
    </location>
</feature>
<comment type="similarity">
    <text evidence="3">Belongs to the CAS family.</text>
</comment>
<evidence type="ECO:0000256" key="10">
    <source>
        <dbReference type="SAM" id="MobiDB-lite"/>
    </source>
</evidence>
<dbReference type="AlphaFoldDB" id="A0A7J7IZW2"/>
<sequence length="794" mass="87527">MRPAKILHTAVERYTAQHSSLNIILIYTMLSYGQGAQNLSNNMSKTCCLAKAKFDNFAESHDELAFRKGDVLTVKIEGLEGWWLCSFRGKQGIVPANRVSLLAGLYHESALRFNTSPESSISDGGNATPDYDIPKQSVQNRKLPPVPAPVEQSRMGQQLPIRELVYDIPKSLEKTRVGAVKSSNSFAGSLQSAGAGVTPSGSTTPSSTDNVYDTLPTGAPVPLQVLPSSGSSAPGNRMSNTSCPISPLYRSADSAVDVRSNRSSLMSTTSSPPGSSVYDYHSGEVYDTPNIHLRSNASSVSRSKASSRISDISSTTLPPMGGENEQCYYDVPKTIRETLQNYRDSGIYDNNMRQPLQMSPQKDPLPGLHHDSRLANSSPVTLPFSNHSEVVYDTLPSKSNRKLGALSNQNSLQKMDSLDLNDIEKLSLDLDEAIEIVVKLQQHVHTSSNRLLSFVHSKWRLRANLESVLYDLKIACVGFQSTLQEFYEFGLGAVANSSSIADKTVMNRLCQVLVPLKNKLDVVNSCMKTLSGMKWHIAKLEKQPDKDDDHEIVRLVNVAREISEDVNRVASVIHGNSSLLFKSSQSDVQNLSSEIKESSDARLSSATSSTISLGRDQGNEVSNEYDYCDINDKPTEVSSSISPLHPNTDDRVALDLQLDSQYLCYYLQHIHSICNRVKEHKLNVEKTLDSKSEFNKQMLVRQSRELVATAHELVYIGDTLCRYIRSSHIQVAVSKAANSLCNVLKEYIMSVKDLVTATSKKSLAESLFNSLCSHVKGIQLQTQSFHDVVNTYCQ</sequence>
<dbReference type="InterPro" id="IPR021901">
    <property type="entry name" value="CAS_C"/>
</dbReference>
<organism evidence="12 13">
    <name type="scientific">Bugula neritina</name>
    <name type="common">Brown bryozoan</name>
    <name type="synonym">Sertularia neritina</name>
    <dbReference type="NCBI Taxonomy" id="10212"/>
    <lineage>
        <taxon>Eukaryota</taxon>
        <taxon>Metazoa</taxon>
        <taxon>Spiralia</taxon>
        <taxon>Lophotrochozoa</taxon>
        <taxon>Bryozoa</taxon>
        <taxon>Gymnolaemata</taxon>
        <taxon>Cheilostomatida</taxon>
        <taxon>Flustrina</taxon>
        <taxon>Buguloidea</taxon>
        <taxon>Bugulidae</taxon>
        <taxon>Bugula</taxon>
    </lineage>
</organism>
<dbReference type="EMBL" id="VXIV02003278">
    <property type="protein sequence ID" value="KAF6018758.1"/>
    <property type="molecule type" value="Genomic_DNA"/>
</dbReference>
<dbReference type="PROSITE" id="PS50002">
    <property type="entry name" value="SH3"/>
    <property type="match status" value="1"/>
</dbReference>
<reference evidence="12" key="1">
    <citation type="submission" date="2020-06" db="EMBL/GenBank/DDBJ databases">
        <title>Draft genome of Bugula neritina, a colonial animal packing powerful symbionts and potential medicines.</title>
        <authorList>
            <person name="Rayko M."/>
        </authorList>
    </citation>
    <scope>NUCLEOTIDE SEQUENCE [LARGE SCALE GENOMIC DNA]</scope>
    <source>
        <strain evidence="12">Kwan_BN1</strain>
    </source>
</reference>
<dbReference type="GO" id="GO:0005886">
    <property type="term" value="C:plasma membrane"/>
    <property type="evidence" value="ECO:0007669"/>
    <property type="project" value="TreeGrafter"/>
</dbReference>
<feature type="region of interest" description="Disordered" evidence="10">
    <location>
        <begin position="116"/>
        <end position="154"/>
    </location>
</feature>
<dbReference type="InterPro" id="IPR038319">
    <property type="entry name" value="Serine_rich_sf"/>
</dbReference>
<dbReference type="Gene3D" id="1.20.120.230">
    <property type="entry name" value="Alpha-catenin/vinculin-like"/>
    <property type="match status" value="1"/>
</dbReference>
<feature type="region of interest" description="Disordered" evidence="10">
    <location>
        <begin position="188"/>
        <end position="210"/>
    </location>
</feature>
<dbReference type="Gene3D" id="1.20.120.830">
    <property type="entry name" value="Serine-rich domain"/>
    <property type="match status" value="1"/>
</dbReference>
<proteinExistence type="inferred from homology"/>
<dbReference type="Gene3D" id="2.30.30.40">
    <property type="entry name" value="SH3 Domains"/>
    <property type="match status" value="1"/>
</dbReference>
<dbReference type="FunFam" id="2.30.30.40:FF:000009">
    <property type="entry name" value="Breast cancer anti-estrogen resistance 1"/>
    <property type="match status" value="1"/>
</dbReference>
<keyword evidence="5" id="KW-0963">Cytoplasm</keyword>
<keyword evidence="4 9" id="KW-0728">SH3 domain</keyword>
<dbReference type="Pfam" id="PF08824">
    <property type="entry name" value="Serine_rich"/>
    <property type="match status" value="1"/>
</dbReference>
<evidence type="ECO:0000313" key="13">
    <source>
        <dbReference type="Proteomes" id="UP000593567"/>
    </source>
</evidence>
<comment type="caution">
    <text evidence="12">The sequence shown here is derived from an EMBL/GenBank/DDBJ whole genome shotgun (WGS) entry which is preliminary data.</text>
</comment>
<dbReference type="SUPFAM" id="SSF50044">
    <property type="entry name" value="SH3-domain"/>
    <property type="match status" value="1"/>
</dbReference>
<evidence type="ECO:0000313" key="12">
    <source>
        <dbReference type="EMBL" id="KAF6018758.1"/>
    </source>
</evidence>
<accession>A0A7J7IZW2</accession>
<dbReference type="InterPro" id="IPR014928">
    <property type="entry name" value="Serine_rich_dom"/>
</dbReference>
<dbReference type="InterPro" id="IPR037362">
    <property type="entry name" value="CAS_fam"/>
</dbReference>
<feature type="compositionally biased region" description="Polar residues" evidence="10">
    <location>
        <begin position="116"/>
        <end position="125"/>
    </location>
</feature>
<evidence type="ECO:0000256" key="2">
    <source>
        <dbReference type="ARBA" id="ARBA00004496"/>
    </source>
</evidence>
<evidence type="ECO:0000256" key="1">
    <source>
        <dbReference type="ARBA" id="ARBA00004246"/>
    </source>
</evidence>
<dbReference type="GO" id="GO:0016477">
    <property type="term" value="P:cell migration"/>
    <property type="evidence" value="ECO:0007669"/>
    <property type="project" value="TreeGrafter"/>
</dbReference>
<evidence type="ECO:0000256" key="3">
    <source>
        <dbReference type="ARBA" id="ARBA00007848"/>
    </source>
</evidence>
<dbReference type="PANTHER" id="PTHR10654">
    <property type="entry name" value="CAS SCAFFOLDING PROTEIN"/>
    <property type="match status" value="1"/>
</dbReference>
<dbReference type="InterPro" id="IPR001452">
    <property type="entry name" value="SH3_domain"/>
</dbReference>
<evidence type="ECO:0000256" key="5">
    <source>
        <dbReference type="ARBA" id="ARBA00022490"/>
    </source>
</evidence>
<evidence type="ECO:0000256" key="8">
    <source>
        <dbReference type="ARBA" id="ARBA00022949"/>
    </source>
</evidence>
<dbReference type="InterPro" id="IPR036028">
    <property type="entry name" value="SH3-like_dom_sf"/>
</dbReference>
<dbReference type="SMART" id="SM00326">
    <property type="entry name" value="SH3"/>
    <property type="match status" value="1"/>
</dbReference>
<feature type="domain" description="SH3" evidence="11">
    <location>
        <begin position="45"/>
        <end position="104"/>
    </location>
</feature>
<evidence type="ECO:0000256" key="7">
    <source>
        <dbReference type="ARBA" id="ARBA00022889"/>
    </source>
</evidence>
<dbReference type="Pfam" id="PF14604">
    <property type="entry name" value="SH3_9"/>
    <property type="match status" value="1"/>
</dbReference>
<keyword evidence="13" id="KW-1185">Reference proteome</keyword>
<evidence type="ECO:0000259" key="11">
    <source>
        <dbReference type="PROSITE" id="PS50002"/>
    </source>
</evidence>